<gene>
    <name evidence="1" type="ORF">PF008_g30281</name>
</gene>
<protein>
    <submittedName>
        <fullName evidence="1">Uncharacterized protein</fullName>
    </submittedName>
</protein>
<feature type="non-terminal residue" evidence="1">
    <location>
        <position position="1"/>
    </location>
</feature>
<sequence>VVGTMLPLGPNGGVSQLPVMGGVVMGNLITKSIKSKDYFAGMVWKNMGAVIPN</sequence>
<evidence type="ECO:0000313" key="2">
    <source>
        <dbReference type="Proteomes" id="UP000486351"/>
    </source>
</evidence>
<organism evidence="1 2">
    <name type="scientific">Phytophthora fragariae</name>
    <dbReference type="NCBI Taxonomy" id="53985"/>
    <lineage>
        <taxon>Eukaryota</taxon>
        <taxon>Sar</taxon>
        <taxon>Stramenopiles</taxon>
        <taxon>Oomycota</taxon>
        <taxon>Peronosporomycetes</taxon>
        <taxon>Peronosporales</taxon>
        <taxon>Peronosporaceae</taxon>
        <taxon>Phytophthora</taxon>
    </lineage>
</organism>
<dbReference type="EMBL" id="QXFY01005582">
    <property type="protein sequence ID" value="KAE9271702.1"/>
    <property type="molecule type" value="Genomic_DNA"/>
</dbReference>
<dbReference type="Proteomes" id="UP000486351">
    <property type="component" value="Unassembled WGS sequence"/>
</dbReference>
<dbReference type="AlphaFoldDB" id="A0A6G0Q6T3"/>
<accession>A0A6G0Q6T3</accession>
<proteinExistence type="predicted"/>
<evidence type="ECO:0000313" key="1">
    <source>
        <dbReference type="EMBL" id="KAE9271702.1"/>
    </source>
</evidence>
<comment type="caution">
    <text evidence="1">The sequence shown here is derived from an EMBL/GenBank/DDBJ whole genome shotgun (WGS) entry which is preliminary data.</text>
</comment>
<name>A0A6G0Q6T3_9STRA</name>
<reference evidence="1 2" key="1">
    <citation type="submission" date="2018-09" db="EMBL/GenBank/DDBJ databases">
        <title>Genomic investigation of the strawberry pathogen Phytophthora fragariae indicates pathogenicity is determined by transcriptional variation in three key races.</title>
        <authorList>
            <person name="Adams T.M."/>
            <person name="Armitage A.D."/>
            <person name="Sobczyk M.K."/>
            <person name="Bates H.J."/>
            <person name="Dunwell J.M."/>
            <person name="Nellist C.F."/>
            <person name="Harrison R.J."/>
        </authorList>
    </citation>
    <scope>NUCLEOTIDE SEQUENCE [LARGE SCALE GENOMIC DNA]</scope>
    <source>
        <strain evidence="1 2">NOV-77</strain>
    </source>
</reference>